<name>A0A673MHA1_9TELE</name>
<dbReference type="Proteomes" id="UP000472270">
    <property type="component" value="Unassembled WGS sequence"/>
</dbReference>
<dbReference type="Ensembl" id="ENSSRHT00000092016.1">
    <property type="protein sequence ID" value="ENSSRHP00000089596.1"/>
    <property type="gene ID" value="ENSSRHG00000044265.1"/>
</dbReference>
<feature type="compositionally biased region" description="Basic residues" evidence="1">
    <location>
        <begin position="14"/>
        <end position="29"/>
    </location>
</feature>
<feature type="compositionally biased region" description="Basic and acidic residues" evidence="1">
    <location>
        <begin position="147"/>
        <end position="165"/>
    </location>
</feature>
<accession>A0A673MHA1</accession>
<keyword evidence="3" id="KW-1185">Reference proteome</keyword>
<feature type="region of interest" description="Disordered" evidence="1">
    <location>
        <begin position="1"/>
        <end position="90"/>
    </location>
</feature>
<evidence type="ECO:0000256" key="1">
    <source>
        <dbReference type="SAM" id="MobiDB-lite"/>
    </source>
</evidence>
<reference evidence="2" key="2">
    <citation type="submission" date="2025-09" db="UniProtKB">
        <authorList>
            <consortium name="Ensembl"/>
        </authorList>
    </citation>
    <scope>IDENTIFICATION</scope>
</reference>
<sequence length="165" mass="17858">MEGKLDMDDVSPSHHQHQRGLWKSFHGRPKLTGSPKLGKKDRKQESGFWIFKKKRPNGLDRAVSSSQPNLRSAAAAPDGGESGKTHRGLPELGVGTAAVAAASLGAEIQMLKRTVSSKPTLSQVLQSQHKPALQGSKCTDDATMNGNKEEINKSHASDRHHIKPD</sequence>
<proteinExistence type="predicted"/>
<evidence type="ECO:0000313" key="2">
    <source>
        <dbReference type="Ensembl" id="ENSSRHP00000089596.1"/>
    </source>
</evidence>
<feature type="region of interest" description="Disordered" evidence="1">
    <location>
        <begin position="116"/>
        <end position="165"/>
    </location>
</feature>
<organism evidence="2 3">
    <name type="scientific">Sinocyclocheilus rhinocerous</name>
    <dbReference type="NCBI Taxonomy" id="307959"/>
    <lineage>
        <taxon>Eukaryota</taxon>
        <taxon>Metazoa</taxon>
        <taxon>Chordata</taxon>
        <taxon>Craniata</taxon>
        <taxon>Vertebrata</taxon>
        <taxon>Euteleostomi</taxon>
        <taxon>Actinopterygii</taxon>
        <taxon>Neopterygii</taxon>
        <taxon>Teleostei</taxon>
        <taxon>Ostariophysi</taxon>
        <taxon>Cypriniformes</taxon>
        <taxon>Cyprinidae</taxon>
        <taxon>Cyprininae</taxon>
        <taxon>Sinocyclocheilus</taxon>
    </lineage>
</organism>
<reference evidence="2" key="1">
    <citation type="submission" date="2025-08" db="UniProtKB">
        <authorList>
            <consortium name="Ensembl"/>
        </authorList>
    </citation>
    <scope>IDENTIFICATION</scope>
</reference>
<evidence type="ECO:0000313" key="3">
    <source>
        <dbReference type="Proteomes" id="UP000472270"/>
    </source>
</evidence>
<protein>
    <submittedName>
        <fullName evidence="2">Uncharacterized protein</fullName>
    </submittedName>
</protein>
<dbReference type="AlphaFoldDB" id="A0A673MHA1"/>
<feature type="compositionally biased region" description="Polar residues" evidence="1">
    <location>
        <begin position="116"/>
        <end position="129"/>
    </location>
</feature>